<gene>
    <name evidence="1" type="ORF">PACLA_8A077705</name>
</gene>
<dbReference type="EMBL" id="CACRXK020013908">
    <property type="protein sequence ID" value="CAB4025938.1"/>
    <property type="molecule type" value="Genomic_DNA"/>
</dbReference>
<dbReference type="Proteomes" id="UP001152795">
    <property type="component" value="Unassembled WGS sequence"/>
</dbReference>
<proteinExistence type="predicted"/>
<protein>
    <submittedName>
        <fullName evidence="1">Uncharacterized protein</fullName>
    </submittedName>
</protein>
<reference evidence="1" key="1">
    <citation type="submission" date="2020-04" db="EMBL/GenBank/DDBJ databases">
        <authorList>
            <person name="Alioto T."/>
            <person name="Alioto T."/>
            <person name="Gomez Garrido J."/>
        </authorList>
    </citation>
    <scope>NUCLEOTIDE SEQUENCE</scope>
    <source>
        <strain evidence="1">A484AB</strain>
    </source>
</reference>
<comment type="caution">
    <text evidence="1">The sequence shown here is derived from an EMBL/GenBank/DDBJ whole genome shotgun (WGS) entry which is preliminary data.</text>
</comment>
<dbReference type="OrthoDB" id="447743at2759"/>
<dbReference type="AlphaFoldDB" id="A0A7D9L602"/>
<feature type="non-terminal residue" evidence="1">
    <location>
        <position position="657"/>
    </location>
</feature>
<keyword evidence="2" id="KW-1185">Reference proteome</keyword>
<evidence type="ECO:0000313" key="1">
    <source>
        <dbReference type="EMBL" id="CAB4025938.1"/>
    </source>
</evidence>
<sequence length="657" mass="75796">MLHDPIIEFDLEPPTYRQITNIIRKMKTSGSPCPLDQISIISFKRCPYLRTYLTELIQAVWLAGSLPDEWKKACTLLIHQKNYANLPKNFRPITLQSVPLKVFTSSLHNAMFSYLLANNFIEHEIQKGFTPHISGTFEHTAQMADIINQARIRQRSLVITLLDLKNAFGEVHHNLIQPVLGYHHIPQHIQLMIKSLYTNFKTSIITSDFNTPFGEVAIESGKSFCYLGRYFNYEMTNNEHKSELVSLLTDLMKEIDLKALHPKNMILLYSRYVLSKLSWHFTIASIRKTWISENLDSVIKQYIRKWLEIHRAEPCSDVLYTCHSFIAGFVFESQYFLLIVKIYNHKKIIIMIRSSFVAMLLTCVVCSFCDEDFVALGRHSWRCKQRINQAERDPPDATTRQVPVMQSPNVPVSSRTVVKCCCGKICKGTRGLKMHQRSCQVIHGLNDELCADLEEQITTDNSVNISEIEHNGNDINTVNYDNFPELKKGINLPKNDSEWSTANDYFKCALQPSDPITLQDLNSKIKLLNDAIYSYFANNYGHTETVPDKNMGAKYKEYTVKELKKALQNLKSKKGELSEIKYVSRTLRDRLRNNGNDADDLNDSESFDHNKYLERSFWGYVKNIINRKDAVLPSFNMTDCLSYFSKSLAKINPNKLF</sequence>
<evidence type="ECO:0000313" key="2">
    <source>
        <dbReference type="Proteomes" id="UP001152795"/>
    </source>
</evidence>
<name>A0A7D9L602_PARCT</name>
<organism evidence="1 2">
    <name type="scientific">Paramuricea clavata</name>
    <name type="common">Red gorgonian</name>
    <name type="synonym">Violescent sea-whip</name>
    <dbReference type="NCBI Taxonomy" id="317549"/>
    <lineage>
        <taxon>Eukaryota</taxon>
        <taxon>Metazoa</taxon>
        <taxon>Cnidaria</taxon>
        <taxon>Anthozoa</taxon>
        <taxon>Octocorallia</taxon>
        <taxon>Malacalcyonacea</taxon>
        <taxon>Plexauridae</taxon>
        <taxon>Paramuricea</taxon>
    </lineage>
</organism>
<accession>A0A7D9L602</accession>
<dbReference type="PANTHER" id="PTHR19446">
    <property type="entry name" value="REVERSE TRANSCRIPTASES"/>
    <property type="match status" value="1"/>
</dbReference>